<gene>
    <name evidence="2" type="ORF">GCM10010170_059320</name>
</gene>
<proteinExistence type="predicted"/>
<name>A0ABP5TYN7_9ACTN</name>
<keyword evidence="3" id="KW-1185">Reference proteome</keyword>
<reference evidence="3" key="1">
    <citation type="journal article" date="2019" name="Int. J. Syst. Evol. Microbiol.">
        <title>The Global Catalogue of Microorganisms (GCM) 10K type strain sequencing project: providing services to taxonomists for standard genome sequencing and annotation.</title>
        <authorList>
            <consortium name="The Broad Institute Genomics Platform"/>
            <consortium name="The Broad Institute Genome Sequencing Center for Infectious Disease"/>
            <person name="Wu L."/>
            <person name="Ma J."/>
        </authorList>
    </citation>
    <scope>NUCLEOTIDE SEQUENCE [LARGE SCALE GENOMIC DNA]</scope>
    <source>
        <strain evidence="3">JCM 3272</strain>
    </source>
</reference>
<sequence length="239" mass="25413">MRPLCPAWERAYGTIGGVRALTALLAAALLAGCGADPDPRTIRILPLGDSITDGFSVPGAYRTELYRRLTADGMRVDFVGSRRGGPRDLPDRDHEGHPGLRIDEIDADVTKWVNATDPRIVLIHLGTNDVVQDARLTEAPQRLGRLIDHIAATAPGADIYVASLVPLADPVWQARADAFNAALPDLVAAKGPRVHLVDMRAALTVADLDDGVHPSAAGYAKMAAAWAAALRPDATRSGR</sequence>
<dbReference type="EMBL" id="BAAARV010000056">
    <property type="protein sequence ID" value="GAA2362857.1"/>
    <property type="molecule type" value="Genomic_DNA"/>
</dbReference>
<comment type="caution">
    <text evidence="2">The sequence shown here is derived from an EMBL/GenBank/DDBJ whole genome shotgun (WGS) entry which is preliminary data.</text>
</comment>
<dbReference type="PANTHER" id="PTHR30383">
    <property type="entry name" value="THIOESTERASE 1/PROTEASE 1/LYSOPHOSPHOLIPASE L1"/>
    <property type="match status" value="1"/>
</dbReference>
<dbReference type="PANTHER" id="PTHR30383:SF5">
    <property type="entry name" value="SGNH HYDROLASE-TYPE ESTERASE DOMAIN-CONTAINING PROTEIN"/>
    <property type="match status" value="1"/>
</dbReference>
<dbReference type="Pfam" id="PF13472">
    <property type="entry name" value="Lipase_GDSL_2"/>
    <property type="match status" value="1"/>
</dbReference>
<dbReference type="Gene3D" id="3.40.50.1110">
    <property type="entry name" value="SGNH hydrolase"/>
    <property type="match status" value="1"/>
</dbReference>
<dbReference type="CDD" id="cd01833">
    <property type="entry name" value="XynB_like"/>
    <property type="match status" value="1"/>
</dbReference>
<evidence type="ECO:0000313" key="2">
    <source>
        <dbReference type="EMBL" id="GAA2362857.1"/>
    </source>
</evidence>
<dbReference type="InterPro" id="IPR051532">
    <property type="entry name" value="Ester_Hydrolysis_Enzymes"/>
</dbReference>
<dbReference type="InterPro" id="IPR013830">
    <property type="entry name" value="SGNH_hydro"/>
</dbReference>
<feature type="domain" description="SGNH hydrolase-type esterase" evidence="1">
    <location>
        <begin position="47"/>
        <end position="220"/>
    </location>
</feature>
<evidence type="ECO:0000313" key="3">
    <source>
        <dbReference type="Proteomes" id="UP001501444"/>
    </source>
</evidence>
<protein>
    <recommendedName>
        <fullName evidence="1">SGNH hydrolase-type esterase domain-containing protein</fullName>
    </recommendedName>
</protein>
<accession>A0ABP5TYN7</accession>
<dbReference type="Proteomes" id="UP001501444">
    <property type="component" value="Unassembled WGS sequence"/>
</dbReference>
<dbReference type="SUPFAM" id="SSF52266">
    <property type="entry name" value="SGNH hydrolase"/>
    <property type="match status" value="1"/>
</dbReference>
<evidence type="ECO:0000259" key="1">
    <source>
        <dbReference type="Pfam" id="PF13472"/>
    </source>
</evidence>
<organism evidence="2 3">
    <name type="scientific">Dactylosporangium salmoneum</name>
    <dbReference type="NCBI Taxonomy" id="53361"/>
    <lineage>
        <taxon>Bacteria</taxon>
        <taxon>Bacillati</taxon>
        <taxon>Actinomycetota</taxon>
        <taxon>Actinomycetes</taxon>
        <taxon>Micromonosporales</taxon>
        <taxon>Micromonosporaceae</taxon>
        <taxon>Dactylosporangium</taxon>
    </lineage>
</organism>
<dbReference type="PROSITE" id="PS51257">
    <property type="entry name" value="PROKAR_LIPOPROTEIN"/>
    <property type="match status" value="1"/>
</dbReference>
<dbReference type="InterPro" id="IPR036514">
    <property type="entry name" value="SGNH_hydro_sf"/>
</dbReference>